<keyword evidence="4" id="KW-1185">Reference proteome</keyword>
<evidence type="ECO:0000256" key="1">
    <source>
        <dbReference type="ARBA" id="ARBA00005350"/>
    </source>
</evidence>
<dbReference type="Proteomes" id="UP001054857">
    <property type="component" value="Unassembled WGS sequence"/>
</dbReference>
<gene>
    <name evidence="3" type="ORF">Agub_g4354</name>
</gene>
<dbReference type="InterPro" id="IPR005552">
    <property type="entry name" value="Scramblase"/>
</dbReference>
<sequence>MRRSQALLSRVWLQQSAQAWSQVLPSTQLSAVHASAHTRSATSQTSQRCILPATQLIRALAQAHLLLPTSPIPSDIHGVASSPFAALTCRQLHSSAAAQAEDGADRAAALRRLAAARTRRQRSVAAAEVARERSAASEEGDLQQQQQAAQGGDALAPAAPTAMITPVEGKATEAQLAAALDHAALIVTRPIEWGTVIFGYEQANKYTVYDEAGRLVALVAEDWGGWGKEVGRQLLRQRRSFTATVFSADGSQVLFRLRRPAYLVSSTMFVEDGEGAPIGEIHQRWHLMKRNYDLYMGKSQFAAISGNFLAWEFQLQDASGATLALVDRNFQGFAKEIFTDAGKYVVHFGGNQLQQQQQQQAEQQPQQPQLQQVAGGTGAAAAPHQPEQQQQQQEAAPGAGPAAPAAGAAAAATPAATPAAATPAAGSPGAPPSVTPMAVARTDVPVISTSGGNQLVVARPLALPERMVALACALTIDYDYFSQHSRHGGGLVPPVVVPVPMPAPVPG</sequence>
<evidence type="ECO:0000256" key="2">
    <source>
        <dbReference type="SAM" id="MobiDB-lite"/>
    </source>
</evidence>
<dbReference type="Pfam" id="PF03803">
    <property type="entry name" value="Scramblase"/>
    <property type="match status" value="1"/>
</dbReference>
<name>A0AAD3DK18_9CHLO</name>
<dbReference type="AlphaFoldDB" id="A0AAD3DK18"/>
<dbReference type="InterPro" id="IPR025659">
    <property type="entry name" value="Tubby-like_C"/>
</dbReference>
<evidence type="ECO:0000313" key="3">
    <source>
        <dbReference type="EMBL" id="GFR43289.1"/>
    </source>
</evidence>
<feature type="compositionally biased region" description="Low complexity" evidence="2">
    <location>
        <begin position="142"/>
        <end position="155"/>
    </location>
</feature>
<dbReference type="GO" id="GO:0017128">
    <property type="term" value="F:phospholipid scramblase activity"/>
    <property type="evidence" value="ECO:0007669"/>
    <property type="project" value="InterPro"/>
</dbReference>
<feature type="non-terminal residue" evidence="3">
    <location>
        <position position="1"/>
    </location>
</feature>
<evidence type="ECO:0000313" key="4">
    <source>
        <dbReference type="Proteomes" id="UP001054857"/>
    </source>
</evidence>
<dbReference type="SUPFAM" id="SSF54518">
    <property type="entry name" value="Tubby C-terminal domain-like"/>
    <property type="match status" value="1"/>
</dbReference>
<reference evidence="3 4" key="1">
    <citation type="journal article" date="2021" name="Sci. Rep.">
        <title>Genome sequencing of the multicellular alga Astrephomene provides insights into convergent evolution of germ-soma differentiation.</title>
        <authorList>
            <person name="Yamashita S."/>
            <person name="Yamamoto K."/>
            <person name="Matsuzaki R."/>
            <person name="Suzuki S."/>
            <person name="Yamaguchi H."/>
            <person name="Hirooka S."/>
            <person name="Minakuchi Y."/>
            <person name="Miyagishima S."/>
            <person name="Kawachi M."/>
            <person name="Toyoda A."/>
            <person name="Nozaki H."/>
        </authorList>
    </citation>
    <scope>NUCLEOTIDE SEQUENCE [LARGE SCALE GENOMIC DNA]</scope>
    <source>
        <strain evidence="3 4">NIES-4017</strain>
    </source>
</reference>
<proteinExistence type="inferred from homology"/>
<dbReference type="EMBL" id="BMAR01000005">
    <property type="protein sequence ID" value="GFR43289.1"/>
    <property type="molecule type" value="Genomic_DNA"/>
</dbReference>
<feature type="region of interest" description="Disordered" evidence="2">
    <location>
        <begin position="128"/>
        <end position="155"/>
    </location>
</feature>
<comment type="caution">
    <text evidence="3">The sequence shown here is derived from an EMBL/GenBank/DDBJ whole genome shotgun (WGS) entry which is preliminary data.</text>
</comment>
<organism evidence="3 4">
    <name type="scientific">Astrephomene gubernaculifera</name>
    <dbReference type="NCBI Taxonomy" id="47775"/>
    <lineage>
        <taxon>Eukaryota</taxon>
        <taxon>Viridiplantae</taxon>
        <taxon>Chlorophyta</taxon>
        <taxon>core chlorophytes</taxon>
        <taxon>Chlorophyceae</taxon>
        <taxon>CS clade</taxon>
        <taxon>Chlamydomonadales</taxon>
        <taxon>Astrephomenaceae</taxon>
        <taxon>Astrephomene</taxon>
    </lineage>
</organism>
<dbReference type="GO" id="GO:0005886">
    <property type="term" value="C:plasma membrane"/>
    <property type="evidence" value="ECO:0007669"/>
    <property type="project" value="TreeGrafter"/>
</dbReference>
<evidence type="ECO:0008006" key="5">
    <source>
        <dbReference type="Google" id="ProtNLM"/>
    </source>
</evidence>
<dbReference type="PANTHER" id="PTHR23248:SF9">
    <property type="entry name" value="PHOSPHOLIPID SCRAMBLASE"/>
    <property type="match status" value="1"/>
</dbReference>
<accession>A0AAD3DK18</accession>
<feature type="region of interest" description="Disordered" evidence="2">
    <location>
        <begin position="356"/>
        <end position="411"/>
    </location>
</feature>
<comment type="similarity">
    <text evidence="1">Belongs to the phospholipid scramblase family.</text>
</comment>
<dbReference type="PANTHER" id="PTHR23248">
    <property type="entry name" value="PHOSPHOLIPID SCRAMBLASE-RELATED"/>
    <property type="match status" value="1"/>
</dbReference>
<protein>
    <recommendedName>
        <fullName evidence="5">Phospholipid scramblase</fullName>
    </recommendedName>
</protein>